<dbReference type="OrthoDB" id="7776290at2"/>
<dbReference type="GO" id="GO:0003688">
    <property type="term" value="F:DNA replication origin binding"/>
    <property type="evidence" value="ECO:0007669"/>
    <property type="project" value="InterPro"/>
</dbReference>
<evidence type="ECO:0000313" key="4">
    <source>
        <dbReference type="Proteomes" id="UP000035489"/>
    </source>
</evidence>
<dbReference type="GO" id="GO:0006275">
    <property type="term" value="P:regulation of DNA replication"/>
    <property type="evidence" value="ECO:0007669"/>
    <property type="project" value="InterPro"/>
</dbReference>
<reference evidence="3 4" key="1">
    <citation type="submission" date="2015-05" db="EMBL/GenBank/DDBJ databases">
        <title>Draft genome sequence of Microvirga vignae strain BR3299, a novel nitrogen fixing bacteria isolated from Brazil semi-aired region.</title>
        <authorList>
            <person name="Zilli J.E."/>
            <person name="Passos S.R."/>
            <person name="Leite J."/>
            <person name="Baldani J.I."/>
            <person name="Xavier G.R."/>
            <person name="Rumjaneck N.G."/>
            <person name="Simoes-Araujo J.L."/>
        </authorList>
    </citation>
    <scope>NUCLEOTIDE SEQUENCE [LARGE SCALE GENOMIC DNA]</scope>
    <source>
        <strain evidence="3 4">BR3299</strain>
    </source>
</reference>
<feature type="compositionally biased region" description="Acidic residues" evidence="1">
    <location>
        <begin position="38"/>
        <end position="51"/>
    </location>
</feature>
<keyword evidence="4" id="KW-1185">Reference proteome</keyword>
<dbReference type="GO" id="GO:0005524">
    <property type="term" value="F:ATP binding"/>
    <property type="evidence" value="ECO:0007669"/>
    <property type="project" value="InterPro"/>
</dbReference>
<name>A0A0H1R838_9HYPH</name>
<dbReference type="SMART" id="SM00760">
    <property type="entry name" value="Bac_DnaA_C"/>
    <property type="match status" value="1"/>
</dbReference>
<dbReference type="PATRIC" id="fig|1225564.3.peg.5324"/>
<proteinExistence type="predicted"/>
<dbReference type="InterPro" id="IPR018312">
    <property type="entry name" value="Chromosome_initiator_DnaA_CS"/>
</dbReference>
<dbReference type="AlphaFoldDB" id="A0A0H1R838"/>
<dbReference type="CDD" id="cd06571">
    <property type="entry name" value="Bac_DnaA_C"/>
    <property type="match status" value="1"/>
</dbReference>
<dbReference type="Pfam" id="PF08299">
    <property type="entry name" value="Bac_DnaA_C"/>
    <property type="match status" value="1"/>
</dbReference>
<dbReference type="InterPro" id="IPR013159">
    <property type="entry name" value="DnaA_C"/>
</dbReference>
<dbReference type="GO" id="GO:0006270">
    <property type="term" value="P:DNA replication initiation"/>
    <property type="evidence" value="ECO:0007669"/>
    <property type="project" value="InterPro"/>
</dbReference>
<protein>
    <recommendedName>
        <fullName evidence="2">Chromosomal replication initiator DnaA C-terminal domain-containing protein</fullName>
    </recommendedName>
</protein>
<dbReference type="Proteomes" id="UP000035489">
    <property type="component" value="Unassembled WGS sequence"/>
</dbReference>
<evidence type="ECO:0000313" key="3">
    <source>
        <dbReference type="EMBL" id="KLK91400.1"/>
    </source>
</evidence>
<feature type="domain" description="Chromosomal replication initiator DnaA C-terminal" evidence="2">
    <location>
        <begin position="169"/>
        <end position="238"/>
    </location>
</feature>
<organism evidence="3 4">
    <name type="scientific">Microvirga vignae</name>
    <dbReference type="NCBI Taxonomy" id="1225564"/>
    <lineage>
        <taxon>Bacteria</taxon>
        <taxon>Pseudomonadati</taxon>
        <taxon>Pseudomonadota</taxon>
        <taxon>Alphaproteobacteria</taxon>
        <taxon>Hyphomicrobiales</taxon>
        <taxon>Methylobacteriaceae</taxon>
        <taxon>Microvirga</taxon>
    </lineage>
</organism>
<dbReference type="RefSeq" id="WP_047190798.1">
    <property type="nucleotide sequence ID" value="NZ_LCYG01000055.1"/>
</dbReference>
<dbReference type="PANTHER" id="PTHR30050:SF5">
    <property type="entry name" value="DNAA REGULATORY INACTIVATOR HDA"/>
    <property type="match status" value="1"/>
</dbReference>
<dbReference type="InterPro" id="IPR010921">
    <property type="entry name" value="Trp_repressor/repl_initiator"/>
</dbReference>
<accession>A0A0H1R838</accession>
<dbReference type="EMBL" id="LCYG01000055">
    <property type="protein sequence ID" value="KLK91400.1"/>
    <property type="molecule type" value="Genomic_DNA"/>
</dbReference>
<dbReference type="PANTHER" id="PTHR30050">
    <property type="entry name" value="CHROMOSOMAL REPLICATION INITIATOR PROTEIN DNAA"/>
    <property type="match status" value="1"/>
</dbReference>
<evidence type="ECO:0000256" key="1">
    <source>
        <dbReference type="SAM" id="MobiDB-lite"/>
    </source>
</evidence>
<comment type="caution">
    <text evidence="3">The sequence shown here is derived from an EMBL/GenBank/DDBJ whole genome shotgun (WGS) entry which is preliminary data.</text>
</comment>
<feature type="region of interest" description="Disordered" evidence="1">
    <location>
        <begin position="1"/>
        <end position="64"/>
    </location>
</feature>
<dbReference type="PROSITE" id="PS01008">
    <property type="entry name" value="DNAA"/>
    <property type="match status" value="1"/>
</dbReference>
<dbReference type="GO" id="GO:0005886">
    <property type="term" value="C:plasma membrane"/>
    <property type="evidence" value="ECO:0007669"/>
    <property type="project" value="TreeGrafter"/>
</dbReference>
<sequence length="275" mass="30223">MAVPFPEPVTREQMQTNRRHLDAVFFPQRGRVKNLLPEPDEVIEPEPDQEPDERPEPTRPVPSESEAQILDAVATRAEITVEDLLNSLSKPAALARQVAAVVLTRSLTSDPTHAAMICGLTFGAASRALQEFDPLLSAQALPIINDPLACVSPLWNHAVVSLQDRRTATLAECLMAASRASGVSLHDMKTERRTQSHVRARQIAMWLATQFTLMSLPSIGRNLGGRDHTTVLHGSRVVAKMAATITPSDHWGLQEWADAIWAAEWRPSNGKGFRA</sequence>
<dbReference type="Gene3D" id="1.10.1750.10">
    <property type="match status" value="1"/>
</dbReference>
<evidence type="ECO:0000259" key="2">
    <source>
        <dbReference type="SMART" id="SM00760"/>
    </source>
</evidence>
<dbReference type="STRING" id="1225564.AA309_20065"/>
<gene>
    <name evidence="3" type="ORF">AA309_20065</name>
</gene>
<dbReference type="SUPFAM" id="SSF48295">
    <property type="entry name" value="TrpR-like"/>
    <property type="match status" value="1"/>
</dbReference>